<dbReference type="Proteomes" id="UP000501379">
    <property type="component" value="Chromosome"/>
</dbReference>
<dbReference type="AlphaFoldDB" id="A0A6M8FAH0"/>
<organism evidence="1 2">
    <name type="scientific">Aquipseudomonas campi</name>
    <dbReference type="NCBI Taxonomy" id="2731681"/>
    <lineage>
        <taxon>Bacteria</taxon>
        <taxon>Pseudomonadati</taxon>
        <taxon>Pseudomonadota</taxon>
        <taxon>Gammaproteobacteria</taxon>
        <taxon>Pseudomonadales</taxon>
        <taxon>Pseudomonadaceae</taxon>
        <taxon>Aquipseudomonas</taxon>
    </lineage>
</organism>
<dbReference type="EMBL" id="CP053697">
    <property type="protein sequence ID" value="QKE63173.1"/>
    <property type="molecule type" value="Genomic_DNA"/>
</dbReference>
<accession>A0A6M8FAH0</accession>
<protein>
    <submittedName>
        <fullName evidence="1">YdgA family protein</fullName>
    </submittedName>
</protein>
<sequence>MKKSAGIAVGVILAIGALGTAGAWYTGQQLPALLDTSIKQANEEMAKTLPAVGISVSIELLSLERQFFSSNARYRVKFSGSLDGESPSNLEWVITDRIEHGPFPLSRLQAFKLMPVMATSNYALEQSPELEKWFVASNGVSPLNGQVSLGYDRSFDGNLQLQPLKAALDEESAVDFSGFNIDFDSSADVQEVSANGVMDSLKITSTLDNAQNMTLEFKGLTLDSEAHKGSSDFYLGNNEVRLQSIELLLGDSQPILLKDFVQRDETTENDNKLSARYSYDIGMISYQGNDIGGSQMIWGVKNLDATALQSLVELYGQLLQAGQVDSETGMPTLSAEQSALLKADIETLLAGKPSLALEKLSFKTANGESSFSLALDLNKPESFELPAPELAKQLIAQLDAKLLVSKAMIGDVVGVQAAIGGETDKEAIAQQATMMSEMASGMAVATELATVEGENIVSSLHYANNQVNFNGKQMSVEEFVAMAFATGGGLGAGMGGDMPEEAPVIEDPALMDGEGAAEETSLEQ</sequence>
<dbReference type="Pfam" id="PF06097">
    <property type="entry name" value="DUF945"/>
    <property type="match status" value="1"/>
</dbReference>
<dbReference type="RefSeq" id="WP_173206229.1">
    <property type="nucleotide sequence ID" value="NZ_CP053697.2"/>
</dbReference>
<reference evidence="1" key="1">
    <citation type="submission" date="2020-07" db="EMBL/GenBank/DDBJ databases">
        <title>Nitrate ammonifying Pseudomonas campi sp. nov. isolated from German agricultural grassland.</title>
        <authorList>
            <person name="Timsy T."/>
            <person name="Ulrich A."/>
            <person name="Spanner T."/>
            <person name="Foesel B."/>
            <person name="Kolb S."/>
            <person name="Horn M.A."/>
            <person name="Behrendt U."/>
        </authorList>
    </citation>
    <scope>NUCLEOTIDE SEQUENCE</scope>
    <source>
        <strain evidence="1">S1-A32-2</strain>
    </source>
</reference>
<keyword evidence="2" id="KW-1185">Reference proteome</keyword>
<dbReference type="KEGG" id="pcam:HNE05_07310"/>
<dbReference type="InterPro" id="IPR010352">
    <property type="entry name" value="DUF945"/>
</dbReference>
<gene>
    <name evidence="1" type="ORF">HNE05_07310</name>
</gene>
<evidence type="ECO:0000313" key="1">
    <source>
        <dbReference type="EMBL" id="QKE63173.1"/>
    </source>
</evidence>
<name>A0A6M8FAH0_9GAMM</name>
<proteinExistence type="predicted"/>
<evidence type="ECO:0000313" key="2">
    <source>
        <dbReference type="Proteomes" id="UP000501379"/>
    </source>
</evidence>